<reference evidence="2 3" key="1">
    <citation type="journal article" date="2018" name="Front. Microbiol.">
        <title>Genome-Wide Analysis of Corynespora cassiicola Leaf Fall Disease Putative Effectors.</title>
        <authorList>
            <person name="Lopez D."/>
            <person name="Ribeiro S."/>
            <person name="Label P."/>
            <person name="Fumanal B."/>
            <person name="Venisse J.S."/>
            <person name="Kohler A."/>
            <person name="de Oliveira R.R."/>
            <person name="Labutti K."/>
            <person name="Lipzen A."/>
            <person name="Lail K."/>
            <person name="Bauer D."/>
            <person name="Ohm R.A."/>
            <person name="Barry K.W."/>
            <person name="Spatafora J."/>
            <person name="Grigoriev I.V."/>
            <person name="Martin F.M."/>
            <person name="Pujade-Renaud V."/>
        </authorList>
    </citation>
    <scope>NUCLEOTIDE SEQUENCE [LARGE SCALE GENOMIC DNA]</scope>
    <source>
        <strain evidence="2 3">Philippines</strain>
    </source>
</reference>
<evidence type="ECO:0000313" key="3">
    <source>
        <dbReference type="Proteomes" id="UP000240883"/>
    </source>
</evidence>
<gene>
    <name evidence="2" type="ORF">BS50DRAFT_580208</name>
</gene>
<protein>
    <submittedName>
        <fullName evidence="2">Uncharacterized protein</fullName>
    </submittedName>
</protein>
<evidence type="ECO:0000256" key="1">
    <source>
        <dbReference type="SAM" id="MobiDB-lite"/>
    </source>
</evidence>
<feature type="region of interest" description="Disordered" evidence="1">
    <location>
        <begin position="1"/>
        <end position="45"/>
    </location>
</feature>
<name>A0A2T2N137_CORCC</name>
<evidence type="ECO:0000313" key="2">
    <source>
        <dbReference type="EMBL" id="PSN59124.1"/>
    </source>
</evidence>
<dbReference type="Proteomes" id="UP000240883">
    <property type="component" value="Unassembled WGS sequence"/>
</dbReference>
<dbReference type="AlphaFoldDB" id="A0A2T2N137"/>
<sequence length="144" mass="15972">MDTLAGGYMQGCPLSPNDRMLASVSDDKDRDSGTTSLRGSSVHPDKLDFLDLDQWNESQRDEDEDPPSCLRCSIEWKVTLNGKLIPKDTEQDVALASRVYWKSFLRAKLQSPGRIFSDDTSIVASATELGTRLGRAVQCYPKSV</sequence>
<dbReference type="EMBL" id="KZ678164">
    <property type="protein sequence ID" value="PSN59124.1"/>
    <property type="molecule type" value="Genomic_DNA"/>
</dbReference>
<dbReference type="STRING" id="1448308.A0A2T2N137"/>
<dbReference type="OrthoDB" id="3752548at2759"/>
<proteinExistence type="predicted"/>
<accession>A0A2T2N137</accession>
<keyword evidence="3" id="KW-1185">Reference proteome</keyword>
<organism evidence="2 3">
    <name type="scientific">Corynespora cassiicola Philippines</name>
    <dbReference type="NCBI Taxonomy" id="1448308"/>
    <lineage>
        <taxon>Eukaryota</taxon>
        <taxon>Fungi</taxon>
        <taxon>Dikarya</taxon>
        <taxon>Ascomycota</taxon>
        <taxon>Pezizomycotina</taxon>
        <taxon>Dothideomycetes</taxon>
        <taxon>Pleosporomycetidae</taxon>
        <taxon>Pleosporales</taxon>
        <taxon>Corynesporascaceae</taxon>
        <taxon>Corynespora</taxon>
    </lineage>
</organism>